<reference evidence="2 3" key="1">
    <citation type="submission" date="2018-06" db="EMBL/GenBank/DDBJ databases">
        <authorList>
            <consortium name="Pathogen Informatics"/>
            <person name="Doyle S."/>
        </authorList>
    </citation>
    <scope>NUCLEOTIDE SEQUENCE [LARGE SCALE GENOMIC DNA]</scope>
    <source>
        <strain evidence="2 3">NCTC12877</strain>
    </source>
</reference>
<proteinExistence type="predicted"/>
<protein>
    <recommendedName>
        <fullName evidence="4">SH3b domain-containing protein</fullName>
    </recommendedName>
</protein>
<dbReference type="Proteomes" id="UP000254065">
    <property type="component" value="Unassembled WGS sequence"/>
</dbReference>
<evidence type="ECO:0000313" key="2">
    <source>
        <dbReference type="EMBL" id="STZ08087.1"/>
    </source>
</evidence>
<organism evidence="2 3">
    <name type="scientific">Moraxella caprae</name>
    <dbReference type="NCBI Taxonomy" id="90240"/>
    <lineage>
        <taxon>Bacteria</taxon>
        <taxon>Pseudomonadati</taxon>
        <taxon>Pseudomonadota</taxon>
        <taxon>Gammaproteobacteria</taxon>
        <taxon>Moraxellales</taxon>
        <taxon>Moraxellaceae</taxon>
        <taxon>Moraxella</taxon>
    </lineage>
</organism>
<accession>A0A378R061</accession>
<dbReference type="AlphaFoldDB" id="A0A378R061"/>
<feature type="chain" id="PRO_5016879005" description="SH3b domain-containing protein" evidence="1">
    <location>
        <begin position="20"/>
        <end position="89"/>
    </location>
</feature>
<dbReference type="EMBL" id="UGQB01000004">
    <property type="protein sequence ID" value="STZ08087.1"/>
    <property type="molecule type" value="Genomic_DNA"/>
</dbReference>
<evidence type="ECO:0008006" key="4">
    <source>
        <dbReference type="Google" id="ProtNLM"/>
    </source>
</evidence>
<evidence type="ECO:0000256" key="1">
    <source>
        <dbReference type="SAM" id="SignalP"/>
    </source>
</evidence>
<dbReference type="RefSeq" id="WP_029103776.1">
    <property type="nucleotide sequence ID" value="NZ_UGQB01000004.1"/>
</dbReference>
<dbReference type="Gene3D" id="2.30.30.40">
    <property type="entry name" value="SH3 Domains"/>
    <property type="match status" value="1"/>
</dbReference>
<gene>
    <name evidence="2" type="ORF">NCTC12877_01078</name>
</gene>
<evidence type="ECO:0000313" key="3">
    <source>
        <dbReference type="Proteomes" id="UP000254065"/>
    </source>
</evidence>
<name>A0A378R061_9GAMM</name>
<sequence length="89" mass="10039">MKKLALALILSFASISAHAQTCKATDPTGTPLNVRATPNGKIIDKIKNNTTVYVSEYAYDDKGRPWIMVFNAKTDKYIGWVYREFISCY</sequence>
<dbReference type="OrthoDB" id="8602948at2"/>
<keyword evidence="1" id="KW-0732">Signal</keyword>
<feature type="signal peptide" evidence="1">
    <location>
        <begin position="1"/>
        <end position="19"/>
    </location>
</feature>
<keyword evidence="3" id="KW-1185">Reference proteome</keyword>